<evidence type="ECO:0000256" key="2">
    <source>
        <dbReference type="ARBA" id="ARBA00004924"/>
    </source>
</evidence>
<dbReference type="EMBL" id="AP022360">
    <property type="protein sequence ID" value="BBU81136.1"/>
    <property type="molecule type" value="Genomic_DNA"/>
</dbReference>
<dbReference type="InterPro" id="IPR036188">
    <property type="entry name" value="FAD/NAD-bd_sf"/>
</dbReference>
<dbReference type="GO" id="GO:0016491">
    <property type="term" value="F:oxidoreductase activity"/>
    <property type="evidence" value="ECO:0007669"/>
    <property type="project" value="UniProtKB-KW"/>
</dbReference>
<dbReference type="PANTHER" id="PTHR42802">
    <property type="entry name" value="MONOOXYGENASE"/>
    <property type="match status" value="1"/>
</dbReference>
<dbReference type="AlphaFoldDB" id="A0A8S0FM51"/>
<comment type="similarity">
    <text evidence="3">Belongs to the lysine N(6)-hydroxylase/L-ornithine N(5)-oxygenase family.</text>
</comment>
<dbReference type="PANTHER" id="PTHR42802:SF1">
    <property type="entry name" value="L-ORNITHINE N(5)-MONOOXYGENASE"/>
    <property type="match status" value="1"/>
</dbReference>
<evidence type="ECO:0008006" key="10">
    <source>
        <dbReference type="Google" id="ProtNLM"/>
    </source>
</evidence>
<evidence type="ECO:0000256" key="3">
    <source>
        <dbReference type="ARBA" id="ARBA00007588"/>
    </source>
</evidence>
<accession>A0A8S0FM51</accession>
<keyword evidence="7" id="KW-0560">Oxidoreductase</keyword>
<organism evidence="8 9">
    <name type="scientific">Escherichia coli</name>
    <dbReference type="NCBI Taxonomy" id="562"/>
    <lineage>
        <taxon>Bacteria</taxon>
        <taxon>Pseudomonadati</taxon>
        <taxon>Pseudomonadota</taxon>
        <taxon>Gammaproteobacteria</taxon>
        <taxon>Enterobacterales</taxon>
        <taxon>Enterobacteriaceae</taxon>
        <taxon>Escherichia</taxon>
    </lineage>
</organism>
<protein>
    <recommendedName>
        <fullName evidence="10">L-lysine N(6)-monooxygenase (NADPH)</fullName>
    </recommendedName>
</protein>
<keyword evidence="5" id="KW-0274">FAD</keyword>
<evidence type="ECO:0000256" key="5">
    <source>
        <dbReference type="ARBA" id="ARBA00022827"/>
    </source>
</evidence>
<name>A0A8S0FM51_ECOLX</name>
<dbReference type="Gene3D" id="3.50.50.60">
    <property type="entry name" value="FAD/NAD(P)-binding domain"/>
    <property type="match status" value="1"/>
</dbReference>
<comment type="cofactor">
    <cofactor evidence="1">
        <name>FAD</name>
        <dbReference type="ChEBI" id="CHEBI:57692"/>
    </cofactor>
</comment>
<evidence type="ECO:0000256" key="1">
    <source>
        <dbReference type="ARBA" id="ARBA00001974"/>
    </source>
</evidence>
<sequence>MVIFATGYRSALPQILPSLMPLITMHDKNTFKVRDDFTLEWSGPKENNIFVVNASMQTHGIAEPQLSLMAWRSARILNRVMGRDLFDLSMPPALIQWRSGT</sequence>
<keyword evidence="6" id="KW-0521">NADP</keyword>
<comment type="pathway">
    <text evidence="2">Siderophore biosynthesis.</text>
</comment>
<evidence type="ECO:0000256" key="7">
    <source>
        <dbReference type="ARBA" id="ARBA00023002"/>
    </source>
</evidence>
<gene>
    <name evidence="8" type="ORF">EIMP300_25360</name>
</gene>
<evidence type="ECO:0000256" key="6">
    <source>
        <dbReference type="ARBA" id="ARBA00022857"/>
    </source>
</evidence>
<evidence type="ECO:0000313" key="9">
    <source>
        <dbReference type="Proteomes" id="UP000467488"/>
    </source>
</evidence>
<dbReference type="Proteomes" id="UP000467488">
    <property type="component" value="Chromosome"/>
</dbReference>
<evidence type="ECO:0000256" key="4">
    <source>
        <dbReference type="ARBA" id="ARBA00022630"/>
    </source>
</evidence>
<keyword evidence="4" id="KW-0285">Flavoprotein</keyword>
<evidence type="ECO:0000313" key="8">
    <source>
        <dbReference type="EMBL" id="BBU81136.1"/>
    </source>
</evidence>
<dbReference type="InterPro" id="IPR025700">
    <property type="entry name" value="Lys/Orn_oxygenase"/>
</dbReference>
<proteinExistence type="inferred from homology"/>
<reference evidence="8 9" key="1">
    <citation type="submission" date="2020-01" db="EMBL/GenBank/DDBJ databases">
        <title>Dynamics of blaIMP-6 dissemination in carbapenem resistant Enterobacteriacea isolated from regional surveillance in Osaka, Japan.</title>
        <authorList>
            <person name="Abe R."/>
            <person name="Akeda Y."/>
            <person name="Sugawara Y."/>
            <person name="Yamamoto N."/>
            <person name="Tomono K."/>
            <person name="Takeuchi D."/>
            <person name="Kawahara R."/>
            <person name="Hamada S."/>
        </authorList>
    </citation>
    <scope>NUCLEOTIDE SEQUENCE [LARGE SCALE GENOMIC DNA]</scope>
    <source>
        <strain evidence="8 9">E300</strain>
    </source>
</reference>